<dbReference type="Pfam" id="PF02033">
    <property type="entry name" value="RBFA"/>
    <property type="match status" value="1"/>
</dbReference>
<dbReference type="Gene3D" id="3.30.300.20">
    <property type="match status" value="1"/>
</dbReference>
<dbReference type="SUPFAM" id="SSF89919">
    <property type="entry name" value="Ribosome-binding factor A, RbfA"/>
    <property type="match status" value="1"/>
</dbReference>
<dbReference type="Proteomes" id="UP000179251">
    <property type="component" value="Unassembled WGS sequence"/>
</dbReference>
<keyword evidence="1" id="KW-0690">Ribosome biogenesis</keyword>
<organism evidence="2 3">
    <name type="scientific">Candidatus Giovannonibacteria bacterium RIFCSPHIGHO2_01_FULL_45_23</name>
    <dbReference type="NCBI Taxonomy" id="1798325"/>
    <lineage>
        <taxon>Bacteria</taxon>
        <taxon>Candidatus Giovannoniibacteriota</taxon>
    </lineage>
</organism>
<dbReference type="STRING" id="1798325.A2834_04190"/>
<evidence type="ECO:0000256" key="1">
    <source>
        <dbReference type="ARBA" id="ARBA00022517"/>
    </source>
</evidence>
<protein>
    <recommendedName>
        <fullName evidence="4">Ribosome-binding factor A</fullName>
    </recommendedName>
</protein>
<dbReference type="InterPro" id="IPR023799">
    <property type="entry name" value="RbfA_dom_sf"/>
</dbReference>
<dbReference type="InterPro" id="IPR000238">
    <property type="entry name" value="RbfA"/>
</dbReference>
<dbReference type="GO" id="GO:0006364">
    <property type="term" value="P:rRNA processing"/>
    <property type="evidence" value="ECO:0007669"/>
    <property type="project" value="InterPro"/>
</dbReference>
<proteinExistence type="predicted"/>
<evidence type="ECO:0008006" key="4">
    <source>
        <dbReference type="Google" id="ProtNLM"/>
    </source>
</evidence>
<name>A0A1F5VIU3_9BACT</name>
<accession>A0A1F5VIU3</accession>
<reference evidence="2 3" key="1">
    <citation type="journal article" date="2016" name="Nat. Commun.">
        <title>Thousands of microbial genomes shed light on interconnected biogeochemical processes in an aquifer system.</title>
        <authorList>
            <person name="Anantharaman K."/>
            <person name="Brown C.T."/>
            <person name="Hug L.A."/>
            <person name="Sharon I."/>
            <person name="Castelle C.J."/>
            <person name="Probst A.J."/>
            <person name="Thomas B.C."/>
            <person name="Singh A."/>
            <person name="Wilkins M.J."/>
            <person name="Karaoz U."/>
            <person name="Brodie E.L."/>
            <person name="Williams K.H."/>
            <person name="Hubbard S.S."/>
            <person name="Banfield J.F."/>
        </authorList>
    </citation>
    <scope>NUCLEOTIDE SEQUENCE [LARGE SCALE GENOMIC DNA]</scope>
</reference>
<gene>
    <name evidence="2" type="ORF">A2834_04190</name>
</gene>
<dbReference type="InterPro" id="IPR015946">
    <property type="entry name" value="KH_dom-like_a/b"/>
</dbReference>
<sequence>MKERFESFLKREIAGFLQRNVQREKGVFVSIGEVSARERSDKAEIFISVFPESAAKEIFPRIKKLEKNVRRHIASKSRRQFIPQIHFVLSDTAKEISLEKLLEKVKNE</sequence>
<dbReference type="EMBL" id="MFHD01000003">
    <property type="protein sequence ID" value="OGF63387.1"/>
    <property type="molecule type" value="Genomic_DNA"/>
</dbReference>
<evidence type="ECO:0000313" key="3">
    <source>
        <dbReference type="Proteomes" id="UP000179251"/>
    </source>
</evidence>
<comment type="caution">
    <text evidence="2">The sequence shown here is derived from an EMBL/GenBank/DDBJ whole genome shotgun (WGS) entry which is preliminary data.</text>
</comment>
<dbReference type="AlphaFoldDB" id="A0A1F5VIU3"/>
<evidence type="ECO:0000313" key="2">
    <source>
        <dbReference type="EMBL" id="OGF63387.1"/>
    </source>
</evidence>